<dbReference type="SUPFAM" id="SSF53187">
    <property type="entry name" value="Zn-dependent exopeptidases"/>
    <property type="match status" value="1"/>
</dbReference>
<evidence type="ECO:0000313" key="8">
    <source>
        <dbReference type="EMBL" id="GAA1835998.1"/>
    </source>
</evidence>
<dbReference type="InterPro" id="IPR010158">
    <property type="entry name" value="Amidase_Cbmase"/>
</dbReference>
<sequence length="430" mass="42936">MTTPHPAPSTVVGASAVWAPAVDGARLLARLDELATISARPAPGVTRLAYSPEDVAARGLVAAWMREAGLTTEIDPAGNLIGRRPGTGAAGVLAIGSHLDTVVDAGALDGAYGVVAAVEVAAALHAANVALRHDLAVIAFSNEEGARGTPGMVGSLAVAGRLDPKQLAVPDDEGVPLRDRIADAGGDPDAIAKAAWPPGSLAAFLELHVEQGPVLDDAGLRAGVVTAVTGRATVDVTIEGAANHAGTTPMGRRADAGVAAARIVLAVHALAGADGVRVATAGHLDLSPGVRNVVAGRAVVGVDLRDTDDDRVVAAVARLRAEAATIADETGTRISVAVRSSVAAAPAAGWLADCVRAAIAELRLPCVELPSGAGHDAQIMAALGPIAMAFTPSIGGISHAPGEATHPDDLIAGADVLCRALVHADTREPS</sequence>
<keyword evidence="6" id="KW-0464">Manganese</keyword>
<dbReference type="Gene3D" id="3.30.70.360">
    <property type="match status" value="1"/>
</dbReference>
<dbReference type="GO" id="GO:0016787">
    <property type="term" value="F:hydrolase activity"/>
    <property type="evidence" value="ECO:0007669"/>
    <property type="project" value="UniProtKB-KW"/>
</dbReference>
<dbReference type="Gene3D" id="3.40.630.10">
    <property type="entry name" value="Zn peptidases"/>
    <property type="match status" value="1"/>
</dbReference>
<comment type="subunit">
    <text evidence="3">Homodimer.</text>
</comment>
<evidence type="ECO:0000256" key="5">
    <source>
        <dbReference type="ARBA" id="ARBA00022801"/>
    </source>
</evidence>
<comment type="cofactor">
    <cofactor evidence="1">
        <name>Mn(2+)</name>
        <dbReference type="ChEBI" id="CHEBI:29035"/>
    </cofactor>
</comment>
<dbReference type="PANTHER" id="PTHR32494:SF19">
    <property type="entry name" value="ALLANTOATE DEIMINASE-RELATED"/>
    <property type="match status" value="1"/>
</dbReference>
<comment type="caution">
    <text evidence="8">The sequence shown here is derived from an EMBL/GenBank/DDBJ whole genome shotgun (WGS) entry which is preliminary data.</text>
</comment>
<gene>
    <name evidence="8" type="ORF">GCM10009682_62610</name>
</gene>
<evidence type="ECO:0000256" key="4">
    <source>
        <dbReference type="ARBA" id="ARBA00022723"/>
    </source>
</evidence>
<proteinExistence type="inferred from homology"/>
<comment type="similarity">
    <text evidence="2">Belongs to the peptidase M20 family.</text>
</comment>
<keyword evidence="4" id="KW-0479">Metal-binding</keyword>
<evidence type="ECO:0000256" key="1">
    <source>
        <dbReference type="ARBA" id="ARBA00001936"/>
    </source>
</evidence>
<dbReference type="PANTHER" id="PTHR32494">
    <property type="entry name" value="ALLANTOATE DEIMINASE-RELATED"/>
    <property type="match status" value="1"/>
</dbReference>
<reference evidence="9" key="1">
    <citation type="journal article" date="2019" name="Int. J. Syst. Evol. Microbiol.">
        <title>The Global Catalogue of Microorganisms (GCM) 10K type strain sequencing project: providing services to taxonomists for standard genome sequencing and annotation.</title>
        <authorList>
            <consortium name="The Broad Institute Genomics Platform"/>
            <consortium name="The Broad Institute Genome Sequencing Center for Infectious Disease"/>
            <person name="Wu L."/>
            <person name="Ma J."/>
        </authorList>
    </citation>
    <scope>NUCLEOTIDE SEQUENCE [LARGE SCALE GENOMIC DNA]</scope>
    <source>
        <strain evidence="9">JCM 13250</strain>
    </source>
</reference>
<dbReference type="InterPro" id="IPR036264">
    <property type="entry name" value="Bact_exopeptidase_dim_dom"/>
</dbReference>
<dbReference type="InterPro" id="IPR002933">
    <property type="entry name" value="Peptidase_M20"/>
</dbReference>
<dbReference type="PROSITE" id="PS00758">
    <property type="entry name" value="ARGE_DAPE_CPG2_1"/>
    <property type="match status" value="1"/>
</dbReference>
<evidence type="ECO:0000256" key="6">
    <source>
        <dbReference type="ARBA" id="ARBA00023211"/>
    </source>
</evidence>
<accession>A0ABP4Z6W2</accession>
<dbReference type="InterPro" id="IPR001261">
    <property type="entry name" value="ArgE/DapE_CS"/>
</dbReference>
<evidence type="ECO:0000259" key="7">
    <source>
        <dbReference type="Pfam" id="PF07687"/>
    </source>
</evidence>
<evidence type="ECO:0000313" key="9">
    <source>
        <dbReference type="Proteomes" id="UP001500218"/>
    </source>
</evidence>
<dbReference type="Pfam" id="PF07687">
    <property type="entry name" value="M20_dimer"/>
    <property type="match status" value="1"/>
</dbReference>
<feature type="domain" description="Peptidase M20 dimerisation" evidence="7">
    <location>
        <begin position="228"/>
        <end position="328"/>
    </location>
</feature>
<dbReference type="NCBIfam" id="TIGR01879">
    <property type="entry name" value="hydantase"/>
    <property type="match status" value="1"/>
</dbReference>
<dbReference type="Proteomes" id="UP001500218">
    <property type="component" value="Unassembled WGS sequence"/>
</dbReference>
<keyword evidence="5 8" id="KW-0378">Hydrolase</keyword>
<organism evidence="8 9">
    <name type="scientific">Luedemannella flava</name>
    <dbReference type="NCBI Taxonomy" id="349316"/>
    <lineage>
        <taxon>Bacteria</taxon>
        <taxon>Bacillati</taxon>
        <taxon>Actinomycetota</taxon>
        <taxon>Actinomycetes</taxon>
        <taxon>Micromonosporales</taxon>
        <taxon>Micromonosporaceae</taxon>
        <taxon>Luedemannella</taxon>
    </lineage>
</organism>
<dbReference type="RefSeq" id="WP_344140316.1">
    <property type="nucleotide sequence ID" value="NZ_BAAALT010000295.1"/>
</dbReference>
<dbReference type="CDD" id="cd03884">
    <property type="entry name" value="M20_bAS"/>
    <property type="match status" value="1"/>
</dbReference>
<evidence type="ECO:0000256" key="2">
    <source>
        <dbReference type="ARBA" id="ARBA00006153"/>
    </source>
</evidence>
<dbReference type="EMBL" id="BAAALT010000295">
    <property type="protein sequence ID" value="GAA1835998.1"/>
    <property type="molecule type" value="Genomic_DNA"/>
</dbReference>
<protein>
    <submittedName>
        <fullName evidence="8">Zn-dependent hydrolase</fullName>
    </submittedName>
</protein>
<dbReference type="SUPFAM" id="SSF55031">
    <property type="entry name" value="Bacterial exopeptidase dimerisation domain"/>
    <property type="match status" value="1"/>
</dbReference>
<keyword evidence="9" id="KW-1185">Reference proteome</keyword>
<dbReference type="PIRSF" id="PIRSF001235">
    <property type="entry name" value="Amidase_carbamoylase"/>
    <property type="match status" value="1"/>
</dbReference>
<dbReference type="InterPro" id="IPR011650">
    <property type="entry name" value="Peptidase_M20_dimer"/>
</dbReference>
<evidence type="ECO:0000256" key="3">
    <source>
        <dbReference type="ARBA" id="ARBA00011738"/>
    </source>
</evidence>
<dbReference type="Pfam" id="PF01546">
    <property type="entry name" value="Peptidase_M20"/>
    <property type="match status" value="1"/>
</dbReference>
<name>A0ABP4Z6W2_9ACTN</name>